<protein>
    <submittedName>
        <fullName evidence="2">ALG3 alpha-1,3- mannosyltransferase</fullName>
    </submittedName>
</protein>
<evidence type="ECO:0000313" key="3">
    <source>
        <dbReference type="Proteomes" id="UP000001519"/>
    </source>
</evidence>
<feature type="transmembrane region" description="Helical" evidence="1">
    <location>
        <begin position="41"/>
        <end position="61"/>
    </location>
</feature>
<dbReference type="Ensembl" id="ENSGGOT00000059255.1">
    <property type="protein sequence ID" value="ENSGGOP00000036743.1"/>
    <property type="gene ID" value="ENSGGOG00000007563.3"/>
</dbReference>
<gene>
    <name evidence="2" type="primary">ALG3</name>
</gene>
<evidence type="ECO:0000256" key="1">
    <source>
        <dbReference type="SAM" id="Phobius"/>
    </source>
</evidence>
<keyword evidence="1" id="KW-0472">Membrane</keyword>
<keyword evidence="1" id="KW-1133">Transmembrane helix</keyword>
<name>A0A2I2YP65_GORGO</name>
<organism evidence="2 3">
    <name type="scientific">Gorilla gorilla gorilla</name>
    <name type="common">Western lowland gorilla</name>
    <dbReference type="NCBI Taxonomy" id="9595"/>
    <lineage>
        <taxon>Eukaryota</taxon>
        <taxon>Metazoa</taxon>
        <taxon>Chordata</taxon>
        <taxon>Craniata</taxon>
        <taxon>Vertebrata</taxon>
        <taxon>Euteleostomi</taxon>
        <taxon>Mammalia</taxon>
        <taxon>Eutheria</taxon>
        <taxon>Euarchontoglires</taxon>
        <taxon>Primates</taxon>
        <taxon>Haplorrhini</taxon>
        <taxon>Catarrhini</taxon>
        <taxon>Hominidae</taxon>
        <taxon>Gorilla</taxon>
    </lineage>
</organism>
<reference evidence="2" key="4">
    <citation type="submission" date="2025-09" db="UniProtKB">
        <authorList>
            <consortium name="Ensembl"/>
        </authorList>
    </citation>
    <scope>IDENTIFICATION</scope>
</reference>
<reference evidence="2 3" key="2">
    <citation type="journal article" date="2012" name="Nature">
        <title>Insights into hominid evolution from the gorilla genome sequence.</title>
        <authorList>
            <person name="Scally A."/>
            <person name="Dutheil J.Y."/>
            <person name="Hillier L.W."/>
            <person name="Jordan G.E."/>
            <person name="Goodhead I."/>
            <person name="Herrero J."/>
            <person name="Hobolth A."/>
            <person name="Lappalainen T."/>
            <person name="Mailund T."/>
            <person name="Marques-Bonet T."/>
            <person name="McCarthy S."/>
            <person name="Montgomery S.H."/>
            <person name="Schwalie P.C."/>
            <person name="Tang Y.A."/>
            <person name="Ward M.C."/>
            <person name="Xue Y."/>
            <person name="Yngvadottir B."/>
            <person name="Alkan C."/>
            <person name="Andersen L.N."/>
            <person name="Ayub Q."/>
            <person name="Ball E.V."/>
            <person name="Beal K."/>
            <person name="Bradley B.J."/>
            <person name="Chen Y."/>
            <person name="Clee C.M."/>
            <person name="Fitzgerald S."/>
            <person name="Graves T.A."/>
            <person name="Gu Y."/>
            <person name="Heath P."/>
            <person name="Heger A."/>
            <person name="Karakoc E."/>
            <person name="Kolb-Kokocinski A."/>
            <person name="Laird G.K."/>
            <person name="Lunter G."/>
            <person name="Meader S."/>
            <person name="Mort M."/>
            <person name="Mullikin J.C."/>
            <person name="Munch K."/>
            <person name="O'Connor T.D."/>
            <person name="Phillips A.D."/>
            <person name="Prado-Martinez J."/>
            <person name="Rogers A.S."/>
            <person name="Sajjadian S."/>
            <person name="Schmidt D."/>
            <person name="Shaw K."/>
            <person name="Simpson J.T."/>
            <person name="Stenson P.D."/>
            <person name="Turner D.J."/>
            <person name="Vigilant L."/>
            <person name="Vilella A.J."/>
            <person name="Whitener W."/>
            <person name="Zhu B."/>
            <person name="Cooper D.N."/>
            <person name="de Jong P."/>
            <person name="Dermitzakis E.T."/>
            <person name="Eichler E.E."/>
            <person name="Flicek P."/>
            <person name="Goldman N."/>
            <person name="Mundy N.I."/>
            <person name="Ning Z."/>
            <person name="Odom D.T."/>
            <person name="Ponting C.P."/>
            <person name="Quail M.A."/>
            <person name="Ryder O.A."/>
            <person name="Searle S.M."/>
            <person name="Warren W.C."/>
            <person name="Wilson R.K."/>
            <person name="Schierup M.H."/>
            <person name="Rogers J."/>
            <person name="Tyler-Smith C."/>
            <person name="Durbin R."/>
        </authorList>
    </citation>
    <scope>NUCLEOTIDE SEQUENCE [LARGE SCALE GENOMIC DNA]</scope>
</reference>
<dbReference type="EMBL" id="CABD030025985">
    <property type="status" value="NOT_ANNOTATED_CDS"/>
    <property type="molecule type" value="Genomic_DNA"/>
</dbReference>
<reference evidence="2" key="3">
    <citation type="submission" date="2025-08" db="UniProtKB">
        <authorList>
            <consortium name="Ensembl"/>
        </authorList>
    </citation>
    <scope>IDENTIFICATION</scope>
</reference>
<accession>A0A2I2YP65</accession>
<dbReference type="Proteomes" id="UP000001519">
    <property type="component" value="Chromosome 3"/>
</dbReference>
<dbReference type="GeneTree" id="ENSGT00390000013904"/>
<keyword evidence="3" id="KW-1185">Reference proteome</keyword>
<keyword evidence="1" id="KW-0812">Transmembrane</keyword>
<evidence type="ECO:0000313" key="2">
    <source>
        <dbReference type="Ensembl" id="ENSGGOP00000036743.1"/>
    </source>
</evidence>
<sequence>MAAGLRKRGRSGSAAQAAGLCKQWLQRAWQERRLLLREPRYTLLVAACLCLAEVGITFWVIHRVACTQLVSCTSLWGCTMPPAEALTSAWPRTSLLCSTWLPCCLSS</sequence>
<proteinExistence type="predicted"/>
<dbReference type="Bgee" id="ENSGGOG00000007563">
    <property type="expression patterns" value="Expressed in liver and 6 other cell types or tissues"/>
</dbReference>
<dbReference type="AlphaFoldDB" id="A0A2I2YP65"/>
<reference evidence="3" key="1">
    <citation type="submission" date="2011-05" db="EMBL/GenBank/DDBJ databases">
        <title>Insights into the evolution of the great apes provided by the gorilla genome.</title>
        <authorList>
            <person name="Scally A."/>
        </authorList>
    </citation>
    <scope>NUCLEOTIDE SEQUENCE [LARGE SCALE GENOMIC DNA]</scope>
</reference>